<reference evidence="1" key="1">
    <citation type="submission" date="2023-04" db="EMBL/GenBank/DDBJ databases">
        <title>Draft Genome sequencing of Naganishia species isolated from polar environments using Oxford Nanopore Technology.</title>
        <authorList>
            <person name="Leo P."/>
            <person name="Venkateswaran K."/>
        </authorList>
    </citation>
    <scope>NUCLEOTIDE SEQUENCE</scope>
    <source>
        <strain evidence="1">MNA-CCFEE 5262</strain>
    </source>
</reference>
<proteinExistence type="predicted"/>
<keyword evidence="2" id="KW-1185">Reference proteome</keyword>
<dbReference type="Proteomes" id="UP001230649">
    <property type="component" value="Unassembled WGS sequence"/>
</dbReference>
<organism evidence="1 2">
    <name type="scientific">Naganishia adeliensis</name>
    <dbReference type="NCBI Taxonomy" id="92952"/>
    <lineage>
        <taxon>Eukaryota</taxon>
        <taxon>Fungi</taxon>
        <taxon>Dikarya</taxon>
        <taxon>Basidiomycota</taxon>
        <taxon>Agaricomycotina</taxon>
        <taxon>Tremellomycetes</taxon>
        <taxon>Filobasidiales</taxon>
        <taxon>Filobasidiaceae</taxon>
        <taxon>Naganishia</taxon>
    </lineage>
</organism>
<comment type="caution">
    <text evidence="1">The sequence shown here is derived from an EMBL/GenBank/DDBJ whole genome shotgun (WGS) entry which is preliminary data.</text>
</comment>
<name>A0ACC2VHQ4_9TREE</name>
<dbReference type="EMBL" id="JASBWS010000088">
    <property type="protein sequence ID" value="KAJ9098918.1"/>
    <property type="molecule type" value="Genomic_DNA"/>
</dbReference>
<protein>
    <submittedName>
        <fullName evidence="1">Uncharacterized protein</fullName>
    </submittedName>
</protein>
<gene>
    <name evidence="1" type="ORF">QFC20_005833</name>
</gene>
<accession>A0ACC2VHQ4</accession>
<sequence>MAGGDATSRLGDVTALNRYARDVKTLEARWIVPTVKWCPYGRTAVAPRTEMEQLGRSLWLVLADSHNRMGRADTRNQPVVLPPAYEEQRSSGSGSGHSSDYKSGSEHTIATPAQPVQHDTDLTYGGLMTPNTQTILQQFFSLSPTGEETIEFPQQAFGASTQLSVYSREQPAMQAWDPANTLIPAIPYESTFMLPTGLNLLRPSALPNYADPADLQRFLPGMDEQSIAYHFGLPLNLNKQELQISGSEDSTESIQAPFTEDSASSLPPFDSSSWLPKAEPAKKPKGPIDVPPFLRDKLLNSYFKNLKRCPSCYVDRDQLYRRLEGENRPHPSWLFSMYLHGLLWLQDPSLMHMEDHFYTVAKTSWDSGLMQMEDCCDLIRGAVNLGIYLIRRDREFEAIANNMQIAALARFCGLHVGRYKRGSRWNRRKTDGAPLRQMMCRLDIPENDDEVQDRLELWSSVMALDTFGTMVAGRPPSINSHLTEPLQYFPEDMGGSEERFVTLQDFFEGQPVSLLGYVFGLTFLPRKDIGQQHRLAKVAVDALVAAFPVQWHDIRNFADGGSVTAVSEQSILLALWSTIHMVNAYICEIDPALTNQRPVDHAQKIVQYLPLIQEKISEMPMQMTIYLEFCGKALAKEAGRLRSTGWHQDALAEDDKY</sequence>
<evidence type="ECO:0000313" key="1">
    <source>
        <dbReference type="EMBL" id="KAJ9098918.1"/>
    </source>
</evidence>
<evidence type="ECO:0000313" key="2">
    <source>
        <dbReference type="Proteomes" id="UP001230649"/>
    </source>
</evidence>